<dbReference type="Gene3D" id="3.40.50.1820">
    <property type="entry name" value="alpha/beta hydrolase"/>
    <property type="match status" value="1"/>
</dbReference>
<comment type="caution">
    <text evidence="2">The sequence shown here is derived from an EMBL/GenBank/DDBJ whole genome shotgun (WGS) entry which is preliminary data.</text>
</comment>
<reference evidence="2" key="1">
    <citation type="submission" date="2023-10" db="EMBL/GenBank/DDBJ databases">
        <authorList>
            <person name="Chen Y."/>
            <person name="Shah S."/>
            <person name="Dougan E. K."/>
            <person name="Thang M."/>
            <person name="Chan C."/>
        </authorList>
    </citation>
    <scope>NUCLEOTIDE SEQUENCE [LARGE SCALE GENOMIC DNA]</scope>
</reference>
<dbReference type="InterPro" id="IPR029058">
    <property type="entry name" value="AB_hydrolase_fold"/>
</dbReference>
<dbReference type="EMBL" id="CAUYUJ010004355">
    <property type="protein sequence ID" value="CAK0809253.1"/>
    <property type="molecule type" value="Genomic_DNA"/>
</dbReference>
<proteinExistence type="predicted"/>
<dbReference type="InterPro" id="IPR022742">
    <property type="entry name" value="Hydrolase_4"/>
</dbReference>
<dbReference type="SUPFAM" id="SSF53474">
    <property type="entry name" value="alpha/beta-Hydrolases"/>
    <property type="match status" value="1"/>
</dbReference>
<accession>A0ABN9QTJ3</accession>
<dbReference type="Proteomes" id="UP001189429">
    <property type="component" value="Unassembled WGS sequence"/>
</dbReference>
<evidence type="ECO:0000313" key="2">
    <source>
        <dbReference type="EMBL" id="CAK0809253.1"/>
    </source>
</evidence>
<dbReference type="PANTHER" id="PTHR11614">
    <property type="entry name" value="PHOSPHOLIPASE-RELATED"/>
    <property type="match status" value="1"/>
</dbReference>
<protein>
    <recommendedName>
        <fullName evidence="1">Serine aminopeptidase S33 domain-containing protein</fullName>
    </recommendedName>
</protein>
<dbReference type="InterPro" id="IPR051044">
    <property type="entry name" value="MAG_DAG_Lipase"/>
</dbReference>
<feature type="domain" description="Serine aminopeptidase S33" evidence="1">
    <location>
        <begin position="3"/>
        <end position="196"/>
    </location>
</feature>
<sequence length="215" mass="23665">MIGHGGSDGLPGLLPRTDELLEDGLDVLTEVRLRHPGQRVFLCGTSMGGAIAVHVAHCADEPVDGVVLLSPLIKPRPSDLPHPAAVVALRALSWVAPALAVGPLPFRQPEDDRKTYGPYEGRMRLRSAATLLGVTERVQERVQDFSCPFFIGVGSRDEVIDKSGPKEFYERACTDVQDKVFKRYSGACHVMLNDEEFREDIIADVCAWISPRLHR</sequence>
<gene>
    <name evidence="2" type="ORF">PCOR1329_LOCUS14556</name>
</gene>
<organism evidence="2 3">
    <name type="scientific">Prorocentrum cordatum</name>
    <dbReference type="NCBI Taxonomy" id="2364126"/>
    <lineage>
        <taxon>Eukaryota</taxon>
        <taxon>Sar</taxon>
        <taxon>Alveolata</taxon>
        <taxon>Dinophyceae</taxon>
        <taxon>Prorocentrales</taxon>
        <taxon>Prorocentraceae</taxon>
        <taxon>Prorocentrum</taxon>
    </lineage>
</organism>
<dbReference type="Pfam" id="PF12146">
    <property type="entry name" value="Hydrolase_4"/>
    <property type="match status" value="1"/>
</dbReference>
<name>A0ABN9QTJ3_9DINO</name>
<evidence type="ECO:0000313" key="3">
    <source>
        <dbReference type="Proteomes" id="UP001189429"/>
    </source>
</evidence>
<keyword evidence="3" id="KW-1185">Reference proteome</keyword>
<evidence type="ECO:0000259" key="1">
    <source>
        <dbReference type="Pfam" id="PF12146"/>
    </source>
</evidence>